<proteinExistence type="predicted"/>
<dbReference type="Proteomes" id="UP000191820">
    <property type="component" value="Chromosome"/>
</dbReference>
<dbReference type="PANTHER" id="PTHR43685:SF2">
    <property type="entry name" value="GLYCOSYLTRANSFERASE 2-LIKE DOMAIN-CONTAINING PROTEIN"/>
    <property type="match status" value="1"/>
</dbReference>
<gene>
    <name evidence="2" type="ORF">SJ2017_1425</name>
</gene>
<dbReference type="CDD" id="cd00761">
    <property type="entry name" value="Glyco_tranf_GTA_type"/>
    <property type="match status" value="1"/>
</dbReference>
<organism evidence="2 3">
    <name type="scientific">Shewanella japonica</name>
    <dbReference type="NCBI Taxonomy" id="93973"/>
    <lineage>
        <taxon>Bacteria</taxon>
        <taxon>Pseudomonadati</taxon>
        <taxon>Pseudomonadota</taxon>
        <taxon>Gammaproteobacteria</taxon>
        <taxon>Alteromonadales</taxon>
        <taxon>Shewanellaceae</taxon>
        <taxon>Shewanella</taxon>
    </lineage>
</organism>
<dbReference type="RefSeq" id="WP_080915333.1">
    <property type="nucleotide sequence ID" value="NZ_CP020472.1"/>
</dbReference>
<name>A0ABM6JLB0_9GAMM</name>
<evidence type="ECO:0000313" key="2">
    <source>
        <dbReference type="EMBL" id="ARD21749.1"/>
    </source>
</evidence>
<dbReference type="SUPFAM" id="SSF53448">
    <property type="entry name" value="Nucleotide-diphospho-sugar transferases"/>
    <property type="match status" value="1"/>
</dbReference>
<dbReference type="EMBL" id="CP020472">
    <property type="protein sequence ID" value="ARD21749.1"/>
    <property type="molecule type" value="Genomic_DNA"/>
</dbReference>
<keyword evidence="2" id="KW-0808">Transferase</keyword>
<dbReference type="Pfam" id="PF00535">
    <property type="entry name" value="Glycos_transf_2"/>
    <property type="match status" value="1"/>
</dbReference>
<reference evidence="2 3" key="1">
    <citation type="submission" date="2017-03" db="EMBL/GenBank/DDBJ databases">
        <title>Genome sequencing of Shewanella japonica KCTC 22435.</title>
        <authorList>
            <person name="Kim K.M."/>
        </authorList>
    </citation>
    <scope>NUCLEOTIDE SEQUENCE [LARGE SCALE GENOMIC DNA]</scope>
    <source>
        <strain evidence="2 3">KCTC 22435</strain>
    </source>
</reference>
<dbReference type="GO" id="GO:0016740">
    <property type="term" value="F:transferase activity"/>
    <property type="evidence" value="ECO:0007669"/>
    <property type="project" value="UniProtKB-KW"/>
</dbReference>
<protein>
    <submittedName>
        <fullName evidence="2">Glucosyl transferase</fullName>
    </submittedName>
</protein>
<evidence type="ECO:0000259" key="1">
    <source>
        <dbReference type="Pfam" id="PF00535"/>
    </source>
</evidence>
<keyword evidence="3" id="KW-1185">Reference proteome</keyword>
<feature type="domain" description="Glycosyltransferase 2-like" evidence="1">
    <location>
        <begin position="6"/>
        <end position="132"/>
    </location>
</feature>
<sequence length="352" mass="39828">MSPRISVVMPVYNVEKFVKSAIESVLSQTFDNFELLIIDDRGDDRSIQICKQFVGDPRVHIIRHAKNKGLAAARNTGIRHALGEYIAFIDSDDLWHSEKLARHVAHLESDPQIGVSFSRSSFIDYTGKFIDFYQMPKLTDIDAAHLLCRNPVGNGSAPVIRRTTLNDIRYQSMSTAERYSCYFDESFRQSEDIECWLRIAATTSWKIEGLPEPLTYYRLNHGGLSANLMKQYASWEKMIEKARDFAPTLLARHEKAARAYQLRYLSRQAIRLGDGAAAVKLVNQAISTSPSILQSETGRTVTTLIAAYAQWVMPSWGYLVIEGVGQKCISMMQKLRIAKDGVSSEFMQDNKL</sequence>
<dbReference type="Gene3D" id="3.90.550.10">
    <property type="entry name" value="Spore Coat Polysaccharide Biosynthesis Protein SpsA, Chain A"/>
    <property type="match status" value="1"/>
</dbReference>
<dbReference type="InterPro" id="IPR001173">
    <property type="entry name" value="Glyco_trans_2-like"/>
</dbReference>
<accession>A0ABM6JLB0</accession>
<dbReference type="InterPro" id="IPR050834">
    <property type="entry name" value="Glycosyltransf_2"/>
</dbReference>
<evidence type="ECO:0000313" key="3">
    <source>
        <dbReference type="Proteomes" id="UP000191820"/>
    </source>
</evidence>
<dbReference type="InterPro" id="IPR029044">
    <property type="entry name" value="Nucleotide-diphossugar_trans"/>
</dbReference>
<dbReference type="PANTHER" id="PTHR43685">
    <property type="entry name" value="GLYCOSYLTRANSFERASE"/>
    <property type="match status" value="1"/>
</dbReference>